<dbReference type="GO" id="GO:0005737">
    <property type="term" value="C:cytoplasm"/>
    <property type="evidence" value="ECO:0007669"/>
    <property type="project" value="UniProtKB-SubCell"/>
</dbReference>
<evidence type="ECO:0000256" key="1">
    <source>
        <dbReference type="ARBA" id="ARBA00003836"/>
    </source>
</evidence>
<dbReference type="OrthoDB" id="20086at2759"/>
<comment type="function">
    <text evidence="1">The complex LTO1:YAE1 may function as a target specific adapter that probably recruits apo-RPLI1 to the cytosolic iron-sulfur protein assembly (CIA) complex machinery. May be required for biogenesis of the large ribosomal subunit and initiation of translation.</text>
</comment>
<feature type="non-terminal residue" evidence="12">
    <location>
        <position position="1"/>
    </location>
</feature>
<evidence type="ECO:0000256" key="9">
    <source>
        <dbReference type="ARBA" id="ARBA00023242"/>
    </source>
</evidence>
<evidence type="ECO:0000313" key="12">
    <source>
        <dbReference type="EMBL" id="KAF2486021.1"/>
    </source>
</evidence>
<evidence type="ECO:0000256" key="3">
    <source>
        <dbReference type="ARBA" id="ARBA00004496"/>
    </source>
</evidence>
<dbReference type="EMBL" id="MU001632">
    <property type="protein sequence ID" value="KAF2486021.1"/>
    <property type="molecule type" value="Genomic_DNA"/>
</dbReference>
<dbReference type="PANTHER" id="PTHR18829:SF0">
    <property type="entry name" value="PROTEIN YAE1 HOMOLOG"/>
    <property type="match status" value="1"/>
</dbReference>
<dbReference type="InterPro" id="IPR038881">
    <property type="entry name" value="Yae1-like"/>
</dbReference>
<dbReference type="GeneID" id="54471338"/>
<accession>A0A6A6Q1X8</accession>
<dbReference type="InterPro" id="IPR019191">
    <property type="entry name" value="Essential_protein_Yae1_N"/>
</dbReference>
<organism evidence="12 13">
    <name type="scientific">Neohortaea acidophila</name>
    <dbReference type="NCBI Taxonomy" id="245834"/>
    <lineage>
        <taxon>Eukaryota</taxon>
        <taxon>Fungi</taxon>
        <taxon>Dikarya</taxon>
        <taxon>Ascomycota</taxon>
        <taxon>Pezizomycotina</taxon>
        <taxon>Dothideomycetes</taxon>
        <taxon>Dothideomycetidae</taxon>
        <taxon>Mycosphaerellales</taxon>
        <taxon>Teratosphaeriaceae</taxon>
        <taxon>Neohortaea</taxon>
    </lineage>
</organism>
<keyword evidence="13" id="KW-1185">Reference proteome</keyword>
<proteinExistence type="inferred from homology"/>
<dbReference type="RefSeq" id="XP_033592590.1">
    <property type="nucleotide sequence ID" value="XM_033730336.1"/>
</dbReference>
<dbReference type="Proteomes" id="UP000799767">
    <property type="component" value="Unassembled WGS sequence"/>
</dbReference>
<evidence type="ECO:0000256" key="4">
    <source>
        <dbReference type="ARBA" id="ARBA00007096"/>
    </source>
</evidence>
<evidence type="ECO:0000256" key="6">
    <source>
        <dbReference type="ARBA" id="ARBA00017286"/>
    </source>
</evidence>
<evidence type="ECO:0000256" key="7">
    <source>
        <dbReference type="ARBA" id="ARBA00018400"/>
    </source>
</evidence>
<dbReference type="AlphaFoldDB" id="A0A6A6Q1X8"/>
<evidence type="ECO:0000313" key="13">
    <source>
        <dbReference type="Proteomes" id="UP000799767"/>
    </source>
</evidence>
<evidence type="ECO:0000256" key="10">
    <source>
        <dbReference type="SAM" id="MobiDB-lite"/>
    </source>
</evidence>
<reference evidence="12" key="1">
    <citation type="journal article" date="2020" name="Stud. Mycol.">
        <title>101 Dothideomycetes genomes: a test case for predicting lifestyles and emergence of pathogens.</title>
        <authorList>
            <person name="Haridas S."/>
            <person name="Albert R."/>
            <person name="Binder M."/>
            <person name="Bloem J."/>
            <person name="Labutti K."/>
            <person name="Salamov A."/>
            <person name="Andreopoulos B."/>
            <person name="Baker S."/>
            <person name="Barry K."/>
            <person name="Bills G."/>
            <person name="Bluhm B."/>
            <person name="Cannon C."/>
            <person name="Castanera R."/>
            <person name="Culley D."/>
            <person name="Daum C."/>
            <person name="Ezra D."/>
            <person name="Gonzalez J."/>
            <person name="Henrissat B."/>
            <person name="Kuo A."/>
            <person name="Liang C."/>
            <person name="Lipzen A."/>
            <person name="Lutzoni F."/>
            <person name="Magnuson J."/>
            <person name="Mondo S."/>
            <person name="Nolan M."/>
            <person name="Ohm R."/>
            <person name="Pangilinan J."/>
            <person name="Park H.-J."/>
            <person name="Ramirez L."/>
            <person name="Alfaro M."/>
            <person name="Sun H."/>
            <person name="Tritt A."/>
            <person name="Yoshinaga Y."/>
            <person name="Zwiers L.-H."/>
            <person name="Turgeon B."/>
            <person name="Goodwin S."/>
            <person name="Spatafora J."/>
            <person name="Crous P."/>
            <person name="Grigoriev I."/>
        </authorList>
    </citation>
    <scope>NUCLEOTIDE SEQUENCE</scope>
    <source>
        <strain evidence="12">CBS 113389</strain>
    </source>
</reference>
<feature type="domain" description="Essential protein Yae1 N-terminal" evidence="11">
    <location>
        <begin position="37"/>
        <end position="69"/>
    </location>
</feature>
<gene>
    <name evidence="12" type="ORF">BDY17DRAFT_238911</name>
</gene>
<dbReference type="PANTHER" id="PTHR18829">
    <property type="entry name" value="PROTEIN YAE1 HOMOLOG"/>
    <property type="match status" value="1"/>
</dbReference>
<sequence>DDVFGSAPPSPGADRTVHQPTDPSDIPRLRSTHVTNGYREGISASKSTHIQEGFDEGYALGAELGLRVGWCMGVLRGVLHAVSSSHSNTSATPSVPAAENAKLTSSITRESVQQIIQDAEEALTIQALFGKDFFGEDGIWLYDVPGQESGDEGSVTFALIADAHPLLTRWMTTIREVA</sequence>
<dbReference type="GO" id="GO:0005634">
    <property type="term" value="C:nucleus"/>
    <property type="evidence" value="ECO:0007669"/>
    <property type="project" value="UniProtKB-SubCell"/>
</dbReference>
<feature type="non-terminal residue" evidence="12">
    <location>
        <position position="178"/>
    </location>
</feature>
<evidence type="ECO:0000256" key="8">
    <source>
        <dbReference type="ARBA" id="ARBA00022490"/>
    </source>
</evidence>
<comment type="subunit">
    <text evidence="5">May form a complex with LTO1.</text>
</comment>
<name>A0A6A6Q1X8_9PEZI</name>
<comment type="similarity">
    <text evidence="4">Belongs to the YAE1 family.</text>
</comment>
<evidence type="ECO:0000259" key="11">
    <source>
        <dbReference type="Pfam" id="PF09811"/>
    </source>
</evidence>
<feature type="region of interest" description="Disordered" evidence="10">
    <location>
        <begin position="1"/>
        <end position="31"/>
    </location>
</feature>
<keyword evidence="8" id="KW-0963">Cytoplasm</keyword>
<comment type="subcellular location">
    <subcellularLocation>
        <location evidence="3">Cytoplasm</location>
    </subcellularLocation>
    <subcellularLocation>
        <location evidence="2">Nucleus</location>
    </subcellularLocation>
</comment>
<dbReference type="Pfam" id="PF09811">
    <property type="entry name" value="Yae1_N"/>
    <property type="match status" value="1"/>
</dbReference>
<evidence type="ECO:0000256" key="2">
    <source>
        <dbReference type="ARBA" id="ARBA00004123"/>
    </source>
</evidence>
<keyword evidence="9" id="KW-0539">Nucleus</keyword>
<evidence type="ECO:0000256" key="5">
    <source>
        <dbReference type="ARBA" id="ARBA00011427"/>
    </source>
</evidence>
<protein>
    <recommendedName>
        <fullName evidence="7">Protein YAE1</fullName>
    </recommendedName>
    <alternativeName>
        <fullName evidence="6">Protein yae1</fullName>
    </alternativeName>
</protein>